<gene>
    <name evidence="4" type="ORF">C445_14724</name>
</gene>
<keyword evidence="4" id="KW-0396">Initiation factor</keyword>
<keyword evidence="5" id="KW-1185">Reference proteome</keyword>
<evidence type="ECO:0000256" key="1">
    <source>
        <dbReference type="PROSITE-ProRule" id="PRU00469"/>
    </source>
</evidence>
<reference evidence="4 5" key="1">
    <citation type="journal article" date="2014" name="PLoS Genet.">
        <title>Phylogenetically driven sequencing of extremely halophilic archaea reveals strategies for static and dynamic osmo-response.</title>
        <authorList>
            <person name="Becker E.A."/>
            <person name="Seitzer P.M."/>
            <person name="Tritt A."/>
            <person name="Larsen D."/>
            <person name="Krusor M."/>
            <person name="Yao A.I."/>
            <person name="Wu D."/>
            <person name="Madern D."/>
            <person name="Eisen J.A."/>
            <person name="Darling A.E."/>
            <person name="Facciotti M.T."/>
        </authorList>
    </citation>
    <scope>NUCLEOTIDE SEQUENCE [LARGE SCALE GENOMIC DNA]</scope>
    <source>
        <strain evidence="4 5">AJ5</strain>
    </source>
</reference>
<sequence length="59" mass="6702">MTDSTIRTRSDQRRQADRAESQETSEEDEREREQCPECGGRLVSDAEHAETVCEDCGLV</sequence>
<dbReference type="SUPFAM" id="SSF57783">
    <property type="entry name" value="Zinc beta-ribbon"/>
    <property type="match status" value="1"/>
</dbReference>
<accession>M0LFU6</accession>
<dbReference type="EMBL" id="AOLZ01000047">
    <property type="protein sequence ID" value="EMA31319.1"/>
    <property type="molecule type" value="Genomic_DNA"/>
</dbReference>
<dbReference type="RefSeq" id="WP_007142653.1">
    <property type="nucleotide sequence ID" value="NZ_AOLZ01000047.1"/>
</dbReference>
<name>M0LFU6_NATLA</name>
<dbReference type="AlphaFoldDB" id="M0LFU6"/>
<dbReference type="Gene3D" id="2.20.25.10">
    <property type="match status" value="1"/>
</dbReference>
<feature type="non-terminal residue" evidence="4">
    <location>
        <position position="59"/>
    </location>
</feature>
<dbReference type="InterPro" id="IPR013137">
    <property type="entry name" value="Znf_TFIIB"/>
</dbReference>
<keyword evidence="1" id="KW-0862">Zinc</keyword>
<keyword evidence="4" id="KW-0648">Protein biosynthesis</keyword>
<protein>
    <submittedName>
        <fullName evidence="4">Transcription initiation factor IIB</fullName>
    </submittedName>
</protein>
<comment type="caution">
    <text evidence="4">The sequence shown here is derived from an EMBL/GenBank/DDBJ whole genome shotgun (WGS) entry which is preliminary data.</text>
</comment>
<dbReference type="Proteomes" id="UP000011555">
    <property type="component" value="Unassembled WGS sequence"/>
</dbReference>
<keyword evidence="1" id="KW-0479">Metal-binding</keyword>
<evidence type="ECO:0000256" key="2">
    <source>
        <dbReference type="SAM" id="MobiDB-lite"/>
    </source>
</evidence>
<feature type="domain" description="TFIIB-type" evidence="3">
    <location>
        <begin position="31"/>
        <end position="59"/>
    </location>
</feature>
<proteinExistence type="predicted"/>
<feature type="compositionally biased region" description="Basic and acidic residues" evidence="2">
    <location>
        <begin position="1"/>
        <end position="21"/>
    </location>
</feature>
<dbReference type="Pfam" id="PF08271">
    <property type="entry name" value="Zn_Ribbon_TF"/>
    <property type="match status" value="1"/>
</dbReference>
<keyword evidence="1" id="KW-0863">Zinc-finger</keyword>
<dbReference type="GO" id="GO:0008270">
    <property type="term" value="F:zinc ion binding"/>
    <property type="evidence" value="ECO:0007669"/>
    <property type="project" value="UniProtKB-KW"/>
</dbReference>
<organism evidence="4 5">
    <name type="scientific">Natronobacterium lacisalsi AJ5</name>
    <dbReference type="NCBI Taxonomy" id="358396"/>
    <lineage>
        <taxon>Archaea</taxon>
        <taxon>Methanobacteriati</taxon>
        <taxon>Methanobacteriota</taxon>
        <taxon>Stenosarchaea group</taxon>
        <taxon>Halobacteria</taxon>
        <taxon>Halobacteriales</taxon>
        <taxon>Natrialbaceae</taxon>
        <taxon>Natronobacterium</taxon>
    </lineage>
</organism>
<dbReference type="InParanoid" id="M0LFU6"/>
<dbReference type="eggNOG" id="arCOG01981">
    <property type="taxonomic scope" value="Archaea"/>
</dbReference>
<evidence type="ECO:0000313" key="4">
    <source>
        <dbReference type="EMBL" id="EMA31319.1"/>
    </source>
</evidence>
<evidence type="ECO:0000259" key="3">
    <source>
        <dbReference type="PROSITE" id="PS51134"/>
    </source>
</evidence>
<feature type="region of interest" description="Disordered" evidence="2">
    <location>
        <begin position="1"/>
        <end position="37"/>
    </location>
</feature>
<evidence type="ECO:0000313" key="5">
    <source>
        <dbReference type="Proteomes" id="UP000011555"/>
    </source>
</evidence>
<dbReference type="GO" id="GO:0003743">
    <property type="term" value="F:translation initiation factor activity"/>
    <property type="evidence" value="ECO:0007669"/>
    <property type="project" value="UniProtKB-KW"/>
</dbReference>
<dbReference type="PROSITE" id="PS51134">
    <property type="entry name" value="ZF_TFIIB"/>
    <property type="match status" value="1"/>
</dbReference>